<evidence type="ECO:0000256" key="1">
    <source>
        <dbReference type="ARBA" id="ARBA00004496"/>
    </source>
</evidence>
<dbReference type="GO" id="GO:0005869">
    <property type="term" value="C:dynactin complex"/>
    <property type="evidence" value="ECO:0007669"/>
    <property type="project" value="InterPro"/>
</dbReference>
<keyword evidence="4" id="KW-1185">Reference proteome</keyword>
<comment type="subcellular location">
    <subcellularLocation>
        <location evidence="1">Cytoplasm</location>
    </subcellularLocation>
</comment>
<dbReference type="EMBL" id="NAJN01002330">
    <property type="protein sequence ID" value="TKA54220.1"/>
    <property type="molecule type" value="Genomic_DNA"/>
</dbReference>
<feature type="non-terminal residue" evidence="3">
    <location>
        <position position="1"/>
    </location>
</feature>
<dbReference type="STRING" id="331657.A0A4U0VWX4"/>
<comment type="caution">
    <text evidence="3">The sequence shown here is derived from an EMBL/GenBank/DDBJ whole genome shotgun (WGS) entry which is preliminary data.</text>
</comment>
<dbReference type="InterPro" id="IPR028133">
    <property type="entry name" value="Dynamitin"/>
</dbReference>
<name>A0A4U0VWX4_9PEZI</name>
<proteinExistence type="predicted"/>
<accession>A0A4U0VWX4</accession>
<dbReference type="OrthoDB" id="4977at2759"/>
<dbReference type="AlphaFoldDB" id="A0A4U0VWX4"/>
<reference evidence="3 4" key="1">
    <citation type="submission" date="2017-03" db="EMBL/GenBank/DDBJ databases">
        <title>Genomes of endolithic fungi from Antarctica.</title>
        <authorList>
            <person name="Coleine C."/>
            <person name="Masonjones S."/>
            <person name="Stajich J.E."/>
        </authorList>
    </citation>
    <scope>NUCLEOTIDE SEQUENCE [LARGE SCALE GENOMIC DNA]</scope>
    <source>
        <strain evidence="3 4">CCFEE 5187</strain>
    </source>
</reference>
<dbReference type="GO" id="GO:0005737">
    <property type="term" value="C:cytoplasm"/>
    <property type="evidence" value="ECO:0007669"/>
    <property type="project" value="UniProtKB-SubCell"/>
</dbReference>
<gene>
    <name evidence="3" type="ORF">B0A49_10375</name>
</gene>
<sequence>HIAKINALYGTLSTIESLSPLLPSVIDRLRALRALHASAATASETLDAVEKRQDDMATEIGRWSEGLQKVETTMKRGEEAMAGNLSTVEGWVRDLETRMKRFAGSG</sequence>
<protein>
    <submittedName>
        <fullName evidence="3">Uncharacterized protein</fullName>
    </submittedName>
</protein>
<keyword evidence="2" id="KW-0963">Cytoplasm</keyword>
<dbReference type="Proteomes" id="UP000308768">
    <property type="component" value="Unassembled WGS sequence"/>
</dbReference>
<dbReference type="GO" id="GO:0007017">
    <property type="term" value="P:microtubule-based process"/>
    <property type="evidence" value="ECO:0007669"/>
    <property type="project" value="InterPro"/>
</dbReference>
<evidence type="ECO:0000313" key="4">
    <source>
        <dbReference type="Proteomes" id="UP000308768"/>
    </source>
</evidence>
<dbReference type="Pfam" id="PF04912">
    <property type="entry name" value="Dynamitin"/>
    <property type="match status" value="1"/>
</dbReference>
<evidence type="ECO:0000313" key="3">
    <source>
        <dbReference type="EMBL" id="TKA54220.1"/>
    </source>
</evidence>
<evidence type="ECO:0000256" key="2">
    <source>
        <dbReference type="ARBA" id="ARBA00022490"/>
    </source>
</evidence>
<organism evidence="3 4">
    <name type="scientific">Cryomyces minteri</name>
    <dbReference type="NCBI Taxonomy" id="331657"/>
    <lineage>
        <taxon>Eukaryota</taxon>
        <taxon>Fungi</taxon>
        <taxon>Dikarya</taxon>
        <taxon>Ascomycota</taxon>
        <taxon>Pezizomycotina</taxon>
        <taxon>Dothideomycetes</taxon>
        <taxon>Dothideomycetes incertae sedis</taxon>
        <taxon>Cryomyces</taxon>
    </lineage>
</organism>
<dbReference type="PANTHER" id="PTHR15346">
    <property type="entry name" value="DYNACTIN SUBUNIT"/>
    <property type="match status" value="1"/>
</dbReference>